<dbReference type="GO" id="GO:0010468">
    <property type="term" value="P:regulation of gene expression"/>
    <property type="evidence" value="ECO:0007669"/>
    <property type="project" value="InterPro"/>
</dbReference>
<feature type="compositionally biased region" description="Acidic residues" evidence="2">
    <location>
        <begin position="1965"/>
        <end position="1977"/>
    </location>
</feature>
<dbReference type="GO" id="GO:0003682">
    <property type="term" value="F:chromatin binding"/>
    <property type="evidence" value="ECO:0007669"/>
    <property type="project" value="TreeGrafter"/>
</dbReference>
<evidence type="ECO:0000259" key="3">
    <source>
        <dbReference type="Pfam" id="PF12830"/>
    </source>
</evidence>
<keyword evidence="1" id="KW-0539">Nucleus</keyword>
<feature type="compositionally biased region" description="Polar residues" evidence="2">
    <location>
        <begin position="1"/>
        <end position="18"/>
    </location>
</feature>
<comment type="caution">
    <text evidence="4">The sequence shown here is derived from an EMBL/GenBank/DDBJ whole genome shotgun (WGS) entry which is preliminary data.</text>
</comment>
<dbReference type="GO" id="GO:1990414">
    <property type="term" value="P:replication-born double-strand break repair via sister chromatid exchange"/>
    <property type="evidence" value="ECO:0007669"/>
    <property type="project" value="TreeGrafter"/>
</dbReference>
<feature type="region of interest" description="Disordered" evidence="2">
    <location>
        <begin position="1"/>
        <end position="38"/>
    </location>
</feature>
<dbReference type="GO" id="GO:0071169">
    <property type="term" value="P:establishment of protein localization to chromatin"/>
    <property type="evidence" value="ECO:0007669"/>
    <property type="project" value="TreeGrafter"/>
</dbReference>
<evidence type="ECO:0000256" key="1">
    <source>
        <dbReference type="RuleBase" id="RU364107"/>
    </source>
</evidence>
<feature type="region of interest" description="Disordered" evidence="2">
    <location>
        <begin position="255"/>
        <end position="372"/>
    </location>
</feature>
<feature type="compositionally biased region" description="Polar residues" evidence="2">
    <location>
        <begin position="349"/>
        <end position="369"/>
    </location>
</feature>
<dbReference type="FunFam" id="1.25.10.10:FF:000494">
    <property type="entry name" value="Sister chromatid cohesion protein"/>
    <property type="match status" value="1"/>
</dbReference>
<dbReference type="GO" id="GO:0061775">
    <property type="term" value="F:cohesin loader activity"/>
    <property type="evidence" value="ECO:0007669"/>
    <property type="project" value="InterPro"/>
</dbReference>
<dbReference type="GO" id="GO:0090694">
    <property type="term" value="C:Scc2-Scc4 cohesin loading complex"/>
    <property type="evidence" value="ECO:0007669"/>
    <property type="project" value="TreeGrafter"/>
</dbReference>
<feature type="domain" description="Sister chromatid cohesion C-terminal" evidence="3">
    <location>
        <begin position="1536"/>
        <end position="1723"/>
    </location>
</feature>
<evidence type="ECO:0000313" key="4">
    <source>
        <dbReference type="EMBL" id="KAK0665899.1"/>
    </source>
</evidence>
<feature type="compositionally biased region" description="Gly residues" evidence="2">
    <location>
        <begin position="1900"/>
        <end position="1909"/>
    </location>
</feature>
<feature type="compositionally biased region" description="Pro residues" evidence="2">
    <location>
        <begin position="24"/>
        <end position="35"/>
    </location>
</feature>
<feature type="region of interest" description="Disordered" evidence="2">
    <location>
        <begin position="733"/>
        <end position="760"/>
    </location>
</feature>
<feature type="compositionally biased region" description="Polar residues" evidence="2">
    <location>
        <begin position="180"/>
        <end position="190"/>
    </location>
</feature>
<proteinExistence type="inferred from homology"/>
<organism evidence="4 5">
    <name type="scientific">Cercophora samala</name>
    <dbReference type="NCBI Taxonomy" id="330535"/>
    <lineage>
        <taxon>Eukaryota</taxon>
        <taxon>Fungi</taxon>
        <taxon>Dikarya</taxon>
        <taxon>Ascomycota</taxon>
        <taxon>Pezizomycotina</taxon>
        <taxon>Sordariomycetes</taxon>
        <taxon>Sordariomycetidae</taxon>
        <taxon>Sordariales</taxon>
        <taxon>Lasiosphaeriaceae</taxon>
        <taxon>Cercophora</taxon>
    </lineage>
</organism>
<feature type="compositionally biased region" description="Low complexity" evidence="2">
    <location>
        <begin position="208"/>
        <end position="224"/>
    </location>
</feature>
<accession>A0AA39Z919</accession>
<dbReference type="InterPro" id="IPR033031">
    <property type="entry name" value="Scc2/Nipped-B"/>
</dbReference>
<sequence>MANSWSGAHNGPPNNNNWDGAPQANPPPPAPPPAHPVGFARPFTLAEVLPYTPFSAIAPFDSSVLPSPSIGSASPAPPVTDLIPSLDFESLNQEATANSTSRLLQQTVSQVQRLLERGNIPEYKFKTGPRAASSPSPAKHSSLAAGLSPFSKMVHDSTSIPFRYPTPDTPTPAANNHPNVITTPVPTKQKLSAKPVIKKEPGQGKRLSSIPASTPGPSASPATSVNQQAHAANKARFEIVLPTKKELEQQAGLANIKPHPSSNVIPGAPPTPVAPPTPAYHPQYQPQAHQQPQVQHQPPVQQQPQVQQQAQVQQQPQVPHHPQVQQQRNQQPPQQPALPPLSSAEATPASRTATPPKRNGSQSISSSQKPVIAIELPKTKTFNKSEFMVVADEPEEPSNLSLKKRKHGDIDGDDIYGESLDLRQRADAALHELRVFLHNAFQAENAALARRQGNDMVVLVSENEATLTATSQSKAQALLGKTISLNCFRNVPLEELLHLSRLSEGALKLAETLDIKVDEAWVAADVEQWLSQLPGLEMAIRAGRTSLRIMCGGRQEKQLYSQDTIEHCLDLFKRIIDGIVIPIAELRATPGANELFKTLAHNKKKIVALFSDCQKLFSMMATLISSIDTSDTVTNTLEFTASRLIFMETAHAEKDSVIDTQKFDGLRLVAMDMLSQIFLLNPEQRKGIFNEILSSLEKLPLGKRARTFKLVDGTSIQPVSALIMRLVQTSAGKVGDAGRGKGNTMPSEDDGAEGPRRLPQSFSIQDEDHGASQHRIAIQELDDVSEALIKTATNSASDVVQFIVSRALKSTKSGDTPYRNLLDMFVEDFALCLDNPDWPAAELLLRIFMHLMFQLIENDKQSVTAKNMALELLGSMGAAISKLRGHVRKGVSSLDTQDSDGLGLFLSDLAAAALELKSRPEQMVAWTGPYRATLEHLESRFSEDPHLASAISFLVSDWASKICKTYDDYEDDVAERDHELGRLAYRLREMIHDRQWLSREYSFKDISQSYARLSYSITLLRSPLCEAFNTILNILLNSMASDQPTVRSKSLKSVNQVLETDPSILDGDSVVVQLILRCSNDSSTQVRDSALGLIGKCISMRPALEEQITPTVVERFNDAGHGVRKRAMKLAKDIYLRNSNRTLRSTIANGLLHRIQDPEESVRELARQVIEEIWFAPFHSGQTSAASKISLADHVSLMVQTVNRGNVVSVLDKVLQALLAPSNKTAQASLEVCTKLVESMFDLVDSTDPEDATKPSGRDVLQILMIFAKAEASLFTFEQLRLLRPYITSIRSNEDPAVSKAVVVIYRRVLPQLSSAHSQFLTEVRGELMPTVSTVSRPLMNEVMACLWIISGLLDTSEHMARLAASSLKAIQALHAKSRTQALDVRSMRQFERYSLIVGMAGKHFNLDSHLDFFNKMLKTNSSSISKLMVDLVVPFAAPSYHMDVRKAALDSVGLVCQAWPRNYVSANVYTTFQHVFDEQVPALEAMVLRSFKEFLLTEEKRSEEASEAPAINGAGKGEKKRELTVIGGTNYDDVASATTHRFLKEIIRIATATQDNHAFLAVEVLASINRQGLVHPKETGVTFITLETSSNPRISELAFLEHKALHAKHETVVEREYVKAVQSAFAYQRDIVKDSRGAIASNGVYTPKLQLLMEVLKISKSKNRQKFLEKLCGQLDFDIGKLDMSEGVPSHVVYARFVTECLAYFEYLTVGEVGCVVGAMERLVTGTGAGVAQQIEMEVLGVRVDVLEEEGGGARQVGVDGQMVQQQQQQQPQPQQQQQQTEVPKVDLEKLRRLTAGAAVLLGVWEARTYLRRLYNMGIGGRRENKVKMQGKDLSKAPVKAQGVTGEKFWEEMGGLVGRLMGGREGMMEVCRGFVELMNVDREFLVGEEDEDGLLMEEGVGGGSPGSGGEEEDGVGEKRRGRKRKSEGGGGGTPGKKKRGRSSSVGGGGGQPRKRGRPKKVVREEEEGGGEEGDWF</sequence>
<gene>
    <name evidence="4" type="ORF">QBC41DRAFT_349229</name>
</gene>
<feature type="region of interest" description="Disordered" evidence="2">
    <location>
        <begin position="1896"/>
        <end position="1977"/>
    </location>
</feature>
<evidence type="ECO:0000313" key="5">
    <source>
        <dbReference type="Proteomes" id="UP001174997"/>
    </source>
</evidence>
<reference evidence="4" key="1">
    <citation type="submission" date="2023-06" db="EMBL/GenBank/DDBJ databases">
        <title>Genome-scale phylogeny and comparative genomics of the fungal order Sordariales.</title>
        <authorList>
            <consortium name="Lawrence Berkeley National Laboratory"/>
            <person name="Hensen N."/>
            <person name="Bonometti L."/>
            <person name="Westerberg I."/>
            <person name="Brannstrom I.O."/>
            <person name="Guillou S."/>
            <person name="Cros-Aarteil S."/>
            <person name="Calhoun S."/>
            <person name="Haridas S."/>
            <person name="Kuo A."/>
            <person name="Mondo S."/>
            <person name="Pangilinan J."/>
            <person name="Riley R."/>
            <person name="Labutti K."/>
            <person name="Andreopoulos B."/>
            <person name="Lipzen A."/>
            <person name="Chen C."/>
            <person name="Yanf M."/>
            <person name="Daum C."/>
            <person name="Ng V."/>
            <person name="Clum A."/>
            <person name="Steindorff A."/>
            <person name="Ohm R."/>
            <person name="Martin F."/>
            <person name="Silar P."/>
            <person name="Natvig D."/>
            <person name="Lalanne C."/>
            <person name="Gautier V."/>
            <person name="Ament-Velasquez S.L."/>
            <person name="Kruys A."/>
            <person name="Hutchinson M.I."/>
            <person name="Powell A.J."/>
            <person name="Barry K."/>
            <person name="Miller A.N."/>
            <person name="Grigoriev I.V."/>
            <person name="Debuchy R."/>
            <person name="Gladieux P."/>
            <person name="Thoren M.H."/>
            <person name="Johannesson H."/>
        </authorList>
    </citation>
    <scope>NUCLEOTIDE SEQUENCE</scope>
    <source>
        <strain evidence="4">CBS 307.81</strain>
    </source>
</reference>
<dbReference type="InterPro" id="IPR024986">
    <property type="entry name" value="Nipped-B_C"/>
</dbReference>
<dbReference type="CDD" id="cd23958">
    <property type="entry name" value="SCC2"/>
    <property type="match status" value="1"/>
</dbReference>
<feature type="compositionally biased region" description="Pro residues" evidence="2">
    <location>
        <begin position="267"/>
        <end position="279"/>
    </location>
</feature>
<dbReference type="PANTHER" id="PTHR21704:SF18">
    <property type="entry name" value="NIPPED-B-LIKE PROTEIN"/>
    <property type="match status" value="1"/>
</dbReference>
<dbReference type="PANTHER" id="PTHR21704">
    <property type="entry name" value="NIPPED-B-LIKE PROTEIN DELANGIN SCC2-RELATED"/>
    <property type="match status" value="1"/>
</dbReference>
<protein>
    <recommendedName>
        <fullName evidence="1">Sister chromatid cohesion protein</fullName>
    </recommendedName>
</protein>
<feature type="compositionally biased region" description="Low complexity" evidence="2">
    <location>
        <begin position="280"/>
        <end position="332"/>
    </location>
</feature>
<keyword evidence="1" id="KW-0131">Cell cycle</keyword>
<feature type="region of interest" description="Disordered" evidence="2">
    <location>
        <begin position="170"/>
        <end position="231"/>
    </location>
</feature>
<dbReference type="Gene3D" id="1.25.10.10">
    <property type="entry name" value="Leucine-rich Repeat Variant"/>
    <property type="match status" value="1"/>
</dbReference>
<dbReference type="EMBL" id="JAULSY010000099">
    <property type="protein sequence ID" value="KAK0665899.1"/>
    <property type="molecule type" value="Genomic_DNA"/>
</dbReference>
<dbReference type="GO" id="GO:0140588">
    <property type="term" value="P:chromatin looping"/>
    <property type="evidence" value="ECO:0007669"/>
    <property type="project" value="InterPro"/>
</dbReference>
<keyword evidence="5" id="KW-1185">Reference proteome</keyword>
<dbReference type="InterPro" id="IPR011989">
    <property type="entry name" value="ARM-like"/>
</dbReference>
<dbReference type="InterPro" id="IPR016024">
    <property type="entry name" value="ARM-type_fold"/>
</dbReference>
<name>A0AA39Z919_9PEZI</name>
<feature type="region of interest" description="Disordered" evidence="2">
    <location>
        <begin position="1762"/>
        <end position="1784"/>
    </location>
</feature>
<dbReference type="Proteomes" id="UP001174997">
    <property type="component" value="Unassembled WGS sequence"/>
</dbReference>
<dbReference type="Pfam" id="PF12830">
    <property type="entry name" value="Nipped-B_C"/>
    <property type="match status" value="1"/>
</dbReference>
<feature type="compositionally biased region" description="Low complexity" evidence="2">
    <location>
        <begin position="1766"/>
        <end position="1781"/>
    </location>
</feature>
<dbReference type="Pfam" id="PF20168">
    <property type="entry name" value="PDS5"/>
    <property type="match status" value="1"/>
</dbReference>
<keyword evidence="1" id="KW-0677">Repeat</keyword>
<dbReference type="SUPFAM" id="SSF48371">
    <property type="entry name" value="ARM repeat"/>
    <property type="match status" value="1"/>
</dbReference>
<evidence type="ECO:0000256" key="2">
    <source>
        <dbReference type="SAM" id="MobiDB-lite"/>
    </source>
</evidence>
<comment type="similarity">
    <text evidence="1">Belongs to the SCC2/Nipped-B family.</text>
</comment>
<comment type="subcellular location">
    <subcellularLocation>
        <location evidence="1">Nucleus</location>
    </subcellularLocation>
</comment>
<dbReference type="GO" id="GO:0034087">
    <property type="term" value="P:establishment of mitotic sister chromatid cohesion"/>
    <property type="evidence" value="ECO:0007669"/>
    <property type="project" value="TreeGrafter"/>
</dbReference>